<sequence>MNAPFGPSDPQQPGPGSPYPPPQYGQPQPGWGAPPAEPSSVRTAFGLWLAALALYLVGQVLGVLFPPTAADYAAYFESLGLPADPQMLQAVESTSGIASIVGLVVTIVFVALFAWFGLKVRAGATWARITTAILAGLGILGALGTGAASLVSALPVAAGGSGAILQVLAGLLLIGYLVFLFQRPSNEYFAAHAVRR</sequence>
<comment type="caution">
    <text evidence="3">The sequence shown here is derived from an EMBL/GenBank/DDBJ whole genome shotgun (WGS) entry which is preliminary data.</text>
</comment>
<reference evidence="3 4" key="1">
    <citation type="submission" date="2023-06" db="EMBL/GenBank/DDBJ databases">
        <title>Actinomycetospora Odt1-22.</title>
        <authorList>
            <person name="Supong K."/>
        </authorList>
    </citation>
    <scope>NUCLEOTIDE SEQUENCE [LARGE SCALE GENOMIC DNA]</scope>
    <source>
        <strain evidence="3 4">Odt1-22</strain>
    </source>
</reference>
<dbReference type="EMBL" id="JASVWF010000001">
    <property type="protein sequence ID" value="MDL5155219.1"/>
    <property type="molecule type" value="Genomic_DNA"/>
</dbReference>
<accession>A0ABT7M4R9</accession>
<dbReference type="Proteomes" id="UP001231924">
    <property type="component" value="Unassembled WGS sequence"/>
</dbReference>
<evidence type="ECO:0000313" key="3">
    <source>
        <dbReference type="EMBL" id="MDL5155219.1"/>
    </source>
</evidence>
<keyword evidence="2" id="KW-1133">Transmembrane helix</keyword>
<feature type="transmembrane region" description="Helical" evidence="2">
    <location>
        <begin position="130"/>
        <end position="151"/>
    </location>
</feature>
<feature type="transmembrane region" description="Helical" evidence="2">
    <location>
        <begin position="163"/>
        <end position="181"/>
    </location>
</feature>
<name>A0ABT7M4R9_9PSEU</name>
<keyword evidence="2" id="KW-0812">Transmembrane</keyword>
<feature type="compositionally biased region" description="Pro residues" evidence="1">
    <location>
        <begin position="10"/>
        <end position="24"/>
    </location>
</feature>
<keyword evidence="2" id="KW-0472">Membrane</keyword>
<gene>
    <name evidence="3" type="ORF">QRT03_04560</name>
</gene>
<evidence type="ECO:0000256" key="1">
    <source>
        <dbReference type="SAM" id="MobiDB-lite"/>
    </source>
</evidence>
<protein>
    <submittedName>
        <fullName evidence="3">Uncharacterized protein</fullName>
    </submittedName>
</protein>
<feature type="region of interest" description="Disordered" evidence="1">
    <location>
        <begin position="1"/>
        <end position="37"/>
    </location>
</feature>
<feature type="transmembrane region" description="Helical" evidence="2">
    <location>
        <begin position="97"/>
        <end position="118"/>
    </location>
</feature>
<organism evidence="3 4">
    <name type="scientific">Actinomycetospora termitidis</name>
    <dbReference type="NCBI Taxonomy" id="3053470"/>
    <lineage>
        <taxon>Bacteria</taxon>
        <taxon>Bacillati</taxon>
        <taxon>Actinomycetota</taxon>
        <taxon>Actinomycetes</taxon>
        <taxon>Pseudonocardiales</taxon>
        <taxon>Pseudonocardiaceae</taxon>
        <taxon>Actinomycetospora</taxon>
    </lineage>
</organism>
<feature type="compositionally biased region" description="Low complexity" evidence="1">
    <location>
        <begin position="25"/>
        <end position="34"/>
    </location>
</feature>
<keyword evidence="4" id="KW-1185">Reference proteome</keyword>
<feature type="transmembrane region" description="Helical" evidence="2">
    <location>
        <begin position="45"/>
        <end position="65"/>
    </location>
</feature>
<proteinExistence type="predicted"/>
<evidence type="ECO:0000313" key="4">
    <source>
        <dbReference type="Proteomes" id="UP001231924"/>
    </source>
</evidence>
<evidence type="ECO:0000256" key="2">
    <source>
        <dbReference type="SAM" id="Phobius"/>
    </source>
</evidence>
<dbReference type="RefSeq" id="WP_286051320.1">
    <property type="nucleotide sequence ID" value="NZ_JASVWF010000001.1"/>
</dbReference>